<feature type="region of interest" description="Disordered" evidence="1">
    <location>
        <begin position="24"/>
        <end position="45"/>
    </location>
</feature>
<name>A0A8J5T3Q9_ZIZPA</name>
<gene>
    <name evidence="2" type="ORF">GUJ93_ZPchr0005g16309</name>
</gene>
<accession>A0A8J5T3Q9</accession>
<evidence type="ECO:0000313" key="2">
    <source>
        <dbReference type="EMBL" id="KAG8067509.1"/>
    </source>
</evidence>
<evidence type="ECO:0000256" key="1">
    <source>
        <dbReference type="SAM" id="MobiDB-lite"/>
    </source>
</evidence>
<proteinExistence type="predicted"/>
<protein>
    <submittedName>
        <fullName evidence="2">Uncharacterized protein</fullName>
    </submittedName>
</protein>
<comment type="caution">
    <text evidence="2">The sequence shown here is derived from an EMBL/GenBank/DDBJ whole genome shotgun (WGS) entry which is preliminary data.</text>
</comment>
<evidence type="ECO:0000313" key="3">
    <source>
        <dbReference type="Proteomes" id="UP000729402"/>
    </source>
</evidence>
<sequence length="119" mass="12376">MHAWRVAQKQGNPPLITAVMPDSLQRQSSFHPGSPPAQSPEPGLLPSFDAVADVDAAGFGAFAFASPAAAPPLAAGSRLALSGLQLFEFPSMTTNELTSLLLPVQLPGWFLCETVCASS</sequence>
<reference evidence="2" key="2">
    <citation type="submission" date="2021-02" db="EMBL/GenBank/DDBJ databases">
        <authorList>
            <person name="Kimball J.A."/>
            <person name="Haas M.W."/>
            <person name="Macchietto M."/>
            <person name="Kono T."/>
            <person name="Duquette J."/>
            <person name="Shao M."/>
        </authorList>
    </citation>
    <scope>NUCLEOTIDE SEQUENCE</scope>
    <source>
        <tissue evidence="2">Fresh leaf tissue</tissue>
    </source>
</reference>
<dbReference type="EMBL" id="JAAALK010000284">
    <property type="protein sequence ID" value="KAG8067509.1"/>
    <property type="molecule type" value="Genomic_DNA"/>
</dbReference>
<dbReference type="Proteomes" id="UP000729402">
    <property type="component" value="Unassembled WGS sequence"/>
</dbReference>
<reference evidence="2" key="1">
    <citation type="journal article" date="2021" name="bioRxiv">
        <title>Whole Genome Assembly and Annotation of Northern Wild Rice, Zizania palustris L., Supports a Whole Genome Duplication in the Zizania Genus.</title>
        <authorList>
            <person name="Haas M."/>
            <person name="Kono T."/>
            <person name="Macchietto M."/>
            <person name="Millas R."/>
            <person name="McGilp L."/>
            <person name="Shao M."/>
            <person name="Duquette J."/>
            <person name="Hirsch C.N."/>
            <person name="Kimball J."/>
        </authorList>
    </citation>
    <scope>NUCLEOTIDE SEQUENCE</scope>
    <source>
        <tissue evidence="2">Fresh leaf tissue</tissue>
    </source>
</reference>
<keyword evidence="3" id="KW-1185">Reference proteome</keyword>
<dbReference type="AlphaFoldDB" id="A0A8J5T3Q9"/>
<organism evidence="2 3">
    <name type="scientific">Zizania palustris</name>
    <name type="common">Northern wild rice</name>
    <dbReference type="NCBI Taxonomy" id="103762"/>
    <lineage>
        <taxon>Eukaryota</taxon>
        <taxon>Viridiplantae</taxon>
        <taxon>Streptophyta</taxon>
        <taxon>Embryophyta</taxon>
        <taxon>Tracheophyta</taxon>
        <taxon>Spermatophyta</taxon>
        <taxon>Magnoliopsida</taxon>
        <taxon>Liliopsida</taxon>
        <taxon>Poales</taxon>
        <taxon>Poaceae</taxon>
        <taxon>BOP clade</taxon>
        <taxon>Oryzoideae</taxon>
        <taxon>Oryzeae</taxon>
        <taxon>Zizaniinae</taxon>
        <taxon>Zizania</taxon>
    </lineage>
</organism>